<sequence>MIVFSQEEWEWLTLAQRSLYQKVALENYRTLVSLGLCVSKPDVITLLEQGKEPWRVERKVTRGRSPDWKLLQETKESPAKEDFCGEQLSQALIIERLPNCSLERSIVRGNWNSSALVVRQPGLVTIKNVTVDFSQQKDFCRNAMWENHGNLGSIGHNVCKPHFVSLLDQGTEPWMVKRELTRGLFSGMAHPLLCIKGSILEKNPMNVTFVGKPSATMHPSHNIKECILEKSLFSVKNVGKRFGRIYTLLVI</sequence>
<reference evidence="2" key="1">
    <citation type="submission" date="2025-08" db="UniProtKB">
        <authorList>
            <consortium name="RefSeq"/>
        </authorList>
    </citation>
    <scope>IDENTIFICATION</scope>
</reference>
<keyword evidence="1" id="KW-1185">Reference proteome</keyword>
<accession>A0AC55D918</accession>
<dbReference type="Proteomes" id="UP000694863">
    <property type="component" value="Unplaced"/>
</dbReference>
<name>A0AC55D918_ECHTE</name>
<dbReference type="RefSeq" id="XP_045148242.1">
    <property type="nucleotide sequence ID" value="XM_045292307.1"/>
</dbReference>
<protein>
    <submittedName>
        <fullName evidence="2">Zinc finger protein 28 homolog isoform X3</fullName>
    </submittedName>
</protein>
<proteinExistence type="predicted"/>
<gene>
    <name evidence="2" type="primary">LOC105979779</name>
</gene>
<organism evidence="1 2">
    <name type="scientific">Echinops telfairi</name>
    <name type="common">Lesser hedgehog tenrec</name>
    <dbReference type="NCBI Taxonomy" id="9371"/>
    <lineage>
        <taxon>Eukaryota</taxon>
        <taxon>Metazoa</taxon>
        <taxon>Chordata</taxon>
        <taxon>Craniata</taxon>
        <taxon>Vertebrata</taxon>
        <taxon>Euteleostomi</taxon>
        <taxon>Mammalia</taxon>
        <taxon>Eutheria</taxon>
        <taxon>Afrotheria</taxon>
        <taxon>Tenrecidae</taxon>
        <taxon>Tenrecinae</taxon>
        <taxon>Echinops</taxon>
    </lineage>
</organism>
<evidence type="ECO:0000313" key="1">
    <source>
        <dbReference type="Proteomes" id="UP000694863"/>
    </source>
</evidence>
<evidence type="ECO:0000313" key="2">
    <source>
        <dbReference type="RefSeq" id="XP_045148242.1"/>
    </source>
</evidence>